<dbReference type="EMBL" id="CAJZBQ010000027">
    <property type="protein sequence ID" value="CAG9321173.1"/>
    <property type="molecule type" value="Genomic_DNA"/>
</dbReference>
<dbReference type="InterPro" id="IPR036872">
    <property type="entry name" value="CH_dom_sf"/>
</dbReference>
<dbReference type="GO" id="GO:0015629">
    <property type="term" value="C:actin cytoskeleton"/>
    <property type="evidence" value="ECO:0007669"/>
    <property type="project" value="TreeGrafter"/>
</dbReference>
<evidence type="ECO:0000313" key="4">
    <source>
        <dbReference type="Proteomes" id="UP001162131"/>
    </source>
</evidence>
<keyword evidence="4" id="KW-1185">Reference proteome</keyword>
<dbReference type="AlphaFoldDB" id="A0AAU9J1X3"/>
<protein>
    <recommendedName>
        <fullName evidence="2">Calponin-homology (CH) domain-containing protein</fullName>
    </recommendedName>
</protein>
<name>A0AAU9J1X3_9CILI</name>
<proteinExistence type="predicted"/>
<dbReference type="PANTHER" id="PTHR47385">
    <property type="entry name" value="CALPONIN"/>
    <property type="match status" value="1"/>
</dbReference>
<accession>A0AAU9J1X3</accession>
<sequence>MSLASLGIFSTEHQMLIDWINTFPLPACPLVETLNDLRSGQVISEIIAYIEGKDHMEGILESNGLESDIWNWETILRKIKLWLPPEWQSVRAQEILDDQGVLFIIIKVISDRLRSGNLSGLKSSPVKREITLNITPQSRGKQSKQGKPPELNDLVPAIQPKIDITPTKRVIEKSPLSRRRSLGAVSPYRSVSHSLANLEKSNQSQKKIKKSRIREDDKQKILTWIISLQLLGKTATIYDLIDQMKSGCLLCDLINRLEGRNEPIKGIQRVAKSITSHLFNINKGLEYLRSLPKINSDHLWAAEEIHDGSEEAIFGILNDIKSLYLHKQIAKSSNASPQENPPRNLSSPKLTIKRGYSKSNLGQVSPKEQSLVVEQIKSPKLIKVTDEMKAKVIEWITALELENHLKFDKRQDRDNFRNGVLICELLSVIIRKKIKCNYTPRGESEIRENFSKALKIIEEQNEIPKWIDYYREDICVGKKDYLWPVFWYLMVTYRKIPPQHFETNDLPYDTIALKKLDLSLVAWLQSLGLINKNISSILEVASNMRNGVLLAELIELLFPHKDIDIIKHPKTDHAALGNIRKSLHILRNDADMSQRHTWKEKQINQGDLGTILGLLEDIHRFADGLPPRKGDNYYFDGPYLGVFKFSNPIIPEPQSLKHYGMNRGEGELKINNTKKVEFFDSQNSGLEKWIESLGVASPNLNKNTINEFRSGEILCEIIEKLERSPLNGLHSNPKTSAAALHNIRKALETLYKKPSFPSKYMFVDEDILKGDGNAIRSLLKDIKQVYHNRKTWWGEGLEHKKSNLFK</sequence>
<dbReference type="Proteomes" id="UP001162131">
    <property type="component" value="Unassembled WGS sequence"/>
</dbReference>
<feature type="domain" description="Calponin-homology (CH)" evidence="2">
    <location>
        <begin position="514"/>
        <end position="622"/>
    </location>
</feature>
<dbReference type="SUPFAM" id="SSF116907">
    <property type="entry name" value="Hook domain"/>
    <property type="match status" value="1"/>
</dbReference>
<feature type="domain" description="Calponin-homology (CH)" evidence="2">
    <location>
        <begin position="386"/>
        <end position="494"/>
    </location>
</feature>
<evidence type="ECO:0000256" key="1">
    <source>
        <dbReference type="SAM" id="MobiDB-lite"/>
    </source>
</evidence>
<dbReference type="Pfam" id="PF00307">
    <property type="entry name" value="CH"/>
    <property type="match status" value="2"/>
</dbReference>
<feature type="region of interest" description="Disordered" evidence="1">
    <location>
        <begin position="133"/>
        <end position="152"/>
    </location>
</feature>
<feature type="domain" description="Calponin-homology (CH)" evidence="2">
    <location>
        <begin position="680"/>
        <end position="790"/>
    </location>
</feature>
<dbReference type="GO" id="GO:0051015">
    <property type="term" value="F:actin filament binding"/>
    <property type="evidence" value="ECO:0007669"/>
    <property type="project" value="TreeGrafter"/>
</dbReference>
<dbReference type="PANTHER" id="PTHR47385:SF14">
    <property type="entry name" value="TRANSGELIN"/>
    <property type="match status" value="1"/>
</dbReference>
<comment type="caution">
    <text evidence="3">The sequence shown here is derived from an EMBL/GenBank/DDBJ whole genome shotgun (WGS) entry which is preliminary data.</text>
</comment>
<gene>
    <name evidence="3" type="ORF">BSTOLATCC_MIC27741</name>
</gene>
<reference evidence="3" key="1">
    <citation type="submission" date="2021-09" db="EMBL/GenBank/DDBJ databases">
        <authorList>
            <consortium name="AG Swart"/>
            <person name="Singh M."/>
            <person name="Singh A."/>
            <person name="Seah K."/>
            <person name="Emmerich C."/>
        </authorList>
    </citation>
    <scope>NUCLEOTIDE SEQUENCE</scope>
    <source>
        <strain evidence="3">ATCC30299</strain>
    </source>
</reference>
<dbReference type="SUPFAM" id="SSF47576">
    <property type="entry name" value="Calponin-homology domain, CH-domain"/>
    <property type="match status" value="3"/>
</dbReference>
<evidence type="ECO:0000259" key="2">
    <source>
        <dbReference type="PROSITE" id="PS50021"/>
    </source>
</evidence>
<organism evidence="3 4">
    <name type="scientific">Blepharisma stoltei</name>
    <dbReference type="NCBI Taxonomy" id="1481888"/>
    <lineage>
        <taxon>Eukaryota</taxon>
        <taxon>Sar</taxon>
        <taxon>Alveolata</taxon>
        <taxon>Ciliophora</taxon>
        <taxon>Postciliodesmatophora</taxon>
        <taxon>Heterotrichea</taxon>
        <taxon>Heterotrichida</taxon>
        <taxon>Blepharismidae</taxon>
        <taxon>Blepharisma</taxon>
    </lineage>
</organism>
<evidence type="ECO:0000313" key="3">
    <source>
        <dbReference type="EMBL" id="CAG9321173.1"/>
    </source>
</evidence>
<feature type="compositionally biased region" description="Polar residues" evidence="1">
    <location>
        <begin position="133"/>
        <end position="145"/>
    </location>
</feature>
<dbReference type="PROSITE" id="PS50021">
    <property type="entry name" value="CH"/>
    <property type="match status" value="4"/>
</dbReference>
<dbReference type="GO" id="GO:0007015">
    <property type="term" value="P:actin filament organization"/>
    <property type="evidence" value="ECO:0007669"/>
    <property type="project" value="TreeGrafter"/>
</dbReference>
<dbReference type="InterPro" id="IPR050606">
    <property type="entry name" value="Calponin-like"/>
</dbReference>
<dbReference type="CDD" id="cd00014">
    <property type="entry name" value="CH_SF"/>
    <property type="match status" value="2"/>
</dbReference>
<dbReference type="InterPro" id="IPR001715">
    <property type="entry name" value="CH_dom"/>
</dbReference>
<dbReference type="Gene3D" id="1.10.418.10">
    <property type="entry name" value="Calponin-like domain"/>
    <property type="match status" value="4"/>
</dbReference>
<feature type="domain" description="Calponin-homology (CH)" evidence="2">
    <location>
        <begin position="215"/>
        <end position="328"/>
    </location>
</feature>